<evidence type="ECO:0000256" key="1">
    <source>
        <dbReference type="SAM" id="Phobius"/>
    </source>
</evidence>
<protein>
    <submittedName>
        <fullName evidence="2">DUF945 family protein</fullName>
    </submittedName>
</protein>
<feature type="transmembrane region" description="Helical" evidence="1">
    <location>
        <begin position="12"/>
        <end position="34"/>
    </location>
</feature>
<name>A0AAW4YVP9_9GAMM</name>
<evidence type="ECO:0000313" key="3">
    <source>
        <dbReference type="Proteomes" id="UP001320178"/>
    </source>
</evidence>
<evidence type="ECO:0000313" key="2">
    <source>
        <dbReference type="EMBL" id="MCE8052581.1"/>
    </source>
</evidence>
<proteinExistence type="predicted"/>
<dbReference type="RefSeq" id="WP_234239927.1">
    <property type="nucleotide sequence ID" value="NZ_JABFTS010000006.1"/>
</dbReference>
<keyword evidence="1" id="KW-1133">Transmembrane helix</keyword>
<dbReference type="Pfam" id="PF06097">
    <property type="entry name" value="DUF945"/>
    <property type="match status" value="2"/>
</dbReference>
<reference evidence="2" key="1">
    <citation type="submission" date="2020-05" db="EMBL/GenBank/DDBJ databases">
        <authorList>
            <person name="Wang L."/>
            <person name="Shao Z."/>
        </authorList>
    </citation>
    <scope>NUCLEOTIDE SEQUENCE</scope>
    <source>
        <strain evidence="2">MCCC 1A05776</strain>
    </source>
</reference>
<accession>A0AAW4YVP9</accession>
<reference evidence="2" key="2">
    <citation type="journal article" date="2021" name="Front. Microbiol.">
        <title>Aerobic Denitrification and Heterotrophic Sulfur Oxidation in the Genus Halomonas Revealed by Six Novel Species Characterizations and Genome-Based Analysis.</title>
        <authorList>
            <person name="Wang L."/>
            <person name="Shao Z."/>
        </authorList>
    </citation>
    <scope>NUCLEOTIDE SEQUENCE</scope>
    <source>
        <strain evidence="2">MCCC 1A05776</strain>
    </source>
</reference>
<comment type="caution">
    <text evidence="2">The sequence shown here is derived from an EMBL/GenBank/DDBJ whole genome shotgun (WGS) entry which is preliminary data.</text>
</comment>
<dbReference type="Proteomes" id="UP001320178">
    <property type="component" value="Unassembled WGS sequence"/>
</dbReference>
<dbReference type="AlphaFoldDB" id="A0AAW4YVP9"/>
<organism evidence="2 3">
    <name type="scientific">Billgrantia desiderata</name>
    <dbReference type="NCBI Taxonomy" id="52021"/>
    <lineage>
        <taxon>Bacteria</taxon>
        <taxon>Pseudomonadati</taxon>
        <taxon>Pseudomonadota</taxon>
        <taxon>Gammaproteobacteria</taxon>
        <taxon>Oceanospirillales</taxon>
        <taxon>Halomonadaceae</taxon>
        <taxon>Billgrantia</taxon>
    </lineage>
</organism>
<dbReference type="EMBL" id="JABFTS010000006">
    <property type="protein sequence ID" value="MCE8052581.1"/>
    <property type="molecule type" value="Genomic_DNA"/>
</dbReference>
<sequence length="569" mass="63228">MGNGQKRQGSFLKRLLVIGAGPVLVVGLGVPYWLGQQVEKHYADYLQQLQRFGYIQVENLVYERDWFQASASYELIIEPELAQAYERLLGAEMGLSFDGEPLRIVVNDRITHGPFVGALATFEGRAEASGWLFEQAIHLEEDEDFARYAGRVGFDQVVEGEWEPMAVTLASGPLLNDLGVEMRYQGEYLGGEFRYDSSSGEYRSTNRLGQSRLVEPSAVHTFEGSTTDLVISFPQGVLREIALRSDDAPMSTESRDLQEVGNSRIEGQSVEVKLLFDEQGRFADLVAHLEMQGFESEAPDLYLTMDGLAADFTATRHGDSSWYGQLGLSLDGLTVREQYSPGFTAQSATVRLGLEPESEAHFQLAQLWAAEGLQIQGLEESITFHVESSYGKLSRTEYDTLWSLIYEAIASFQWDDPEALLPIFERMEEAGEALMAGRSVLAIKPASFSMGDADIELALEADLLLQDIAGFDDSFLLDAENRLDLSVEASAMLLHRVAREVLRQQYNGMLSGNELDAMAKEVVAGSVEPMLEMGVVRREQDGSYTLKVQLQDGQLLVNGEPGEWLLEQF</sequence>
<gene>
    <name evidence="2" type="ORF">HOP61_14885</name>
</gene>
<keyword evidence="1" id="KW-0812">Transmembrane</keyword>
<dbReference type="InterPro" id="IPR010352">
    <property type="entry name" value="DUF945"/>
</dbReference>
<keyword evidence="1" id="KW-0472">Membrane</keyword>